<protein>
    <submittedName>
        <fullName evidence="1">Uncharacterized protein</fullName>
    </submittedName>
</protein>
<dbReference type="RefSeq" id="WP_134113940.1">
    <property type="nucleotide sequence ID" value="NZ_SOBG01000016.1"/>
</dbReference>
<reference evidence="1 2" key="1">
    <citation type="submission" date="2019-03" db="EMBL/GenBank/DDBJ databases">
        <title>Genomic Encyclopedia of Type Strains, Phase IV (KMG-IV): sequencing the most valuable type-strain genomes for metagenomic binning, comparative biology and taxonomic classification.</title>
        <authorList>
            <person name="Goeker M."/>
        </authorList>
    </citation>
    <scope>NUCLEOTIDE SEQUENCE [LARGE SCALE GENOMIC DNA]</scope>
    <source>
        <strain evidence="1 2">DSM 100055</strain>
    </source>
</reference>
<comment type="caution">
    <text evidence="1">The sequence shown here is derived from an EMBL/GenBank/DDBJ whole genome shotgun (WGS) entry which is preliminary data.</text>
</comment>
<accession>A0AA46DXD1</accession>
<name>A0AA46DXD1_9FUSO</name>
<sequence length="131" mass="16225">MKKNFFLLILCFFVFYINILSIEFEEYNLELKKILIKRKEINFYKKENIYFENIFNKIDNIQIRLNTLIKKNFFDLLFEGNLEAKILNSDNFKNVKIRYMFIKKYSNIIDLYVDQEKEEVIIFFKVNFSFF</sequence>
<dbReference type="Proteomes" id="UP000294678">
    <property type="component" value="Unassembled WGS sequence"/>
</dbReference>
<dbReference type="AlphaFoldDB" id="A0AA46DXD1"/>
<dbReference type="EMBL" id="SOBG01000016">
    <property type="protein sequence ID" value="TDT66954.1"/>
    <property type="molecule type" value="Genomic_DNA"/>
</dbReference>
<evidence type="ECO:0000313" key="1">
    <source>
        <dbReference type="EMBL" id="TDT66954.1"/>
    </source>
</evidence>
<organism evidence="1 2">
    <name type="scientific">Hypnocyclicus thermotrophus</name>
    <dbReference type="NCBI Taxonomy" id="1627895"/>
    <lineage>
        <taxon>Bacteria</taxon>
        <taxon>Fusobacteriati</taxon>
        <taxon>Fusobacteriota</taxon>
        <taxon>Fusobacteriia</taxon>
        <taxon>Fusobacteriales</taxon>
        <taxon>Fusobacteriaceae</taxon>
        <taxon>Hypnocyclicus</taxon>
    </lineage>
</organism>
<keyword evidence="2" id="KW-1185">Reference proteome</keyword>
<proteinExistence type="predicted"/>
<evidence type="ECO:0000313" key="2">
    <source>
        <dbReference type="Proteomes" id="UP000294678"/>
    </source>
</evidence>
<gene>
    <name evidence="1" type="ORF">EV215_2103</name>
</gene>